<reference evidence="9" key="1">
    <citation type="submission" date="2020-12" db="EMBL/GenBank/DDBJ databases">
        <title>Metabolic potential, ecology and presence of endohyphal bacteria is reflected in genomic diversity of Mucoromycotina.</title>
        <authorList>
            <person name="Muszewska A."/>
            <person name="Okrasinska A."/>
            <person name="Steczkiewicz K."/>
            <person name="Drgas O."/>
            <person name="Orlowska M."/>
            <person name="Perlinska-Lenart U."/>
            <person name="Aleksandrzak-Piekarczyk T."/>
            <person name="Szatraj K."/>
            <person name="Zielenkiewicz U."/>
            <person name="Pilsyk S."/>
            <person name="Malc E."/>
            <person name="Mieczkowski P."/>
            <person name="Kruszewska J.S."/>
            <person name="Biernat P."/>
            <person name="Pawlowska J."/>
        </authorList>
    </citation>
    <scope>NUCLEOTIDE SEQUENCE</scope>
    <source>
        <strain evidence="9">WA0000017839</strain>
    </source>
</reference>
<evidence type="ECO:0000256" key="5">
    <source>
        <dbReference type="ARBA" id="ARBA00023136"/>
    </source>
</evidence>
<dbReference type="SMART" id="SM00568">
    <property type="entry name" value="GRAM"/>
    <property type="match status" value="1"/>
</dbReference>
<feature type="coiled-coil region" evidence="6">
    <location>
        <begin position="782"/>
        <end position="816"/>
    </location>
</feature>
<comment type="caution">
    <text evidence="9">The sequence shown here is derived from an EMBL/GenBank/DDBJ whole genome shotgun (WGS) entry which is preliminary data.</text>
</comment>
<dbReference type="Proteomes" id="UP000603453">
    <property type="component" value="Unassembled WGS sequence"/>
</dbReference>
<dbReference type="GO" id="GO:0032366">
    <property type="term" value="P:intracellular sterol transport"/>
    <property type="evidence" value="ECO:0007669"/>
    <property type="project" value="TreeGrafter"/>
</dbReference>
<sequence length="821" mass="91332">MNNNSLQVNDTKRRSHSNTVSGGRPPALDIEISRPTFVRRNSEGSPGLPPPICVSEPTPVEPSKNFKFFHDKSNNSSRPASPNSDNASPPPPGPLPQSSSTAPAGTLLDSPKPKSKSRSRASSITSNLINEFKESSTMQHLSNKIKSRHSSEETERNSFEAVASAPPSVASSSLANTKRNQDFHALFRSVPEDDCLIEDFGCALQKEILLQGRIYVSENYLCFNANIFGWVTNLVIAFADIIDIEKKSTAYFIPNAIQVSTDNAKHFFASFLSRDQAHDLMVDLWRTARPDLIPCKDAESIECTDEVSPSSEEDSDSYYDSDTEDSFSGSDSGNSEVATKDSTTSLNRSRQESLASLPAAKNTRSMDAAARRRAMSEVPKPTFQTESKPTNVNTTQKSATQAVDKTSGDVSDKPVEKPQLHDSTNCDCTPDHFQTTVMDQVYSGSLESLYNLLFHSGFMKKFLVENQKSTELTIGDWKNGAGNVELVRESSYIKQLNGSIGPKSTKCIITEEVLYKDFDKYITVMTTTATPDVPSGGSFTCKTRTCLTWSGKGKVRILVTVLVDFTKSSWLKSTIEKASIDGQQTYYKDLDVALRAYLKENEENQGNRHDGKRKKKGRKSRHHRSSSKHEVKEVKEEQVDAVHRVLGSFSNMLADAITGLIDIVRSPTSSHLTLLCLVAMVCINVFIAKKMAFVEQQLNSLNHASDYIEEADVAAIQYPPETNQPYRREYNRQEEEDLWDWLGRVDPDKSSPVKERVMHPASDSAEQEVIWDSAIQSSKAAKDKLDRHMAELSQMILKAESNLEQVTNAVKEQRQKIKQEE</sequence>
<feature type="compositionally biased region" description="Basic residues" evidence="7">
    <location>
        <begin position="610"/>
        <end position="626"/>
    </location>
</feature>
<comment type="subcellular location">
    <subcellularLocation>
        <location evidence="1">Membrane</location>
        <topology evidence="1">Single-pass membrane protein</topology>
    </subcellularLocation>
</comment>
<keyword evidence="10" id="KW-1185">Reference proteome</keyword>
<feature type="compositionally biased region" description="Low complexity" evidence="7">
    <location>
        <begin position="74"/>
        <end position="87"/>
    </location>
</feature>
<dbReference type="Gene3D" id="2.30.29.30">
    <property type="entry name" value="Pleckstrin-homology domain (PH domain)/Phosphotyrosine-binding domain (PTB)"/>
    <property type="match status" value="1"/>
</dbReference>
<dbReference type="EMBL" id="JAEPRD010000117">
    <property type="protein sequence ID" value="KAG2198065.1"/>
    <property type="molecule type" value="Genomic_DNA"/>
</dbReference>
<keyword evidence="5" id="KW-0472">Membrane</keyword>
<evidence type="ECO:0000256" key="1">
    <source>
        <dbReference type="ARBA" id="ARBA00004167"/>
    </source>
</evidence>
<dbReference type="GO" id="GO:0032541">
    <property type="term" value="C:cortical endoplasmic reticulum"/>
    <property type="evidence" value="ECO:0007669"/>
    <property type="project" value="TreeGrafter"/>
</dbReference>
<evidence type="ECO:0000313" key="9">
    <source>
        <dbReference type="EMBL" id="KAG2198065.1"/>
    </source>
</evidence>
<evidence type="ECO:0000256" key="4">
    <source>
        <dbReference type="ARBA" id="ARBA00022989"/>
    </source>
</evidence>
<feature type="compositionally biased region" description="Polar residues" evidence="7">
    <location>
        <begin position="124"/>
        <end position="142"/>
    </location>
</feature>
<keyword evidence="4" id="KW-1133">Transmembrane helix</keyword>
<dbReference type="InterPro" id="IPR011993">
    <property type="entry name" value="PH-like_dom_sf"/>
</dbReference>
<dbReference type="Pfam" id="PF02893">
    <property type="entry name" value="GRAM"/>
    <property type="match status" value="1"/>
</dbReference>
<name>A0A8H7UWA1_9FUNG</name>
<dbReference type="PANTHER" id="PTHR23319">
    <property type="entry name" value="GRAM DOMAIN CONTAINING 1B, ISOFORM E"/>
    <property type="match status" value="1"/>
</dbReference>
<dbReference type="CDD" id="cd13220">
    <property type="entry name" value="PH-GRAM_GRAMDC"/>
    <property type="match status" value="1"/>
</dbReference>
<gene>
    <name evidence="9" type="ORF">INT47_011900</name>
</gene>
<dbReference type="OrthoDB" id="2162691at2759"/>
<evidence type="ECO:0000256" key="6">
    <source>
        <dbReference type="SAM" id="Coils"/>
    </source>
</evidence>
<accession>A0A8H7UWA1</accession>
<evidence type="ECO:0000256" key="2">
    <source>
        <dbReference type="ARBA" id="ARBA00006582"/>
    </source>
</evidence>
<dbReference type="PANTHER" id="PTHR23319:SF4">
    <property type="entry name" value="GRAM DOMAIN CONTAINING 1B, ISOFORM E"/>
    <property type="match status" value="1"/>
</dbReference>
<dbReference type="GO" id="GO:0005739">
    <property type="term" value="C:mitochondrion"/>
    <property type="evidence" value="ECO:0007669"/>
    <property type="project" value="TreeGrafter"/>
</dbReference>
<dbReference type="PROSITE" id="PS51778">
    <property type="entry name" value="VAST"/>
    <property type="match status" value="1"/>
</dbReference>
<comment type="similarity">
    <text evidence="2">Belongs to the YSP2 family.</text>
</comment>
<evidence type="ECO:0000313" key="10">
    <source>
        <dbReference type="Proteomes" id="UP000603453"/>
    </source>
</evidence>
<dbReference type="Pfam" id="PF16016">
    <property type="entry name" value="VASt"/>
    <property type="match status" value="1"/>
</dbReference>
<dbReference type="GO" id="GO:0120015">
    <property type="term" value="F:sterol transfer activity"/>
    <property type="evidence" value="ECO:0007669"/>
    <property type="project" value="TreeGrafter"/>
</dbReference>
<evidence type="ECO:0000256" key="3">
    <source>
        <dbReference type="ARBA" id="ARBA00022692"/>
    </source>
</evidence>
<keyword evidence="3" id="KW-0812">Transmembrane</keyword>
<feature type="compositionally biased region" description="Polar residues" evidence="7">
    <location>
        <begin position="382"/>
        <end position="404"/>
    </location>
</feature>
<protein>
    <recommendedName>
        <fullName evidence="8">VASt domain-containing protein</fullName>
    </recommendedName>
</protein>
<dbReference type="AlphaFoldDB" id="A0A8H7UWA1"/>
<feature type="region of interest" description="Disordered" evidence="7">
    <location>
        <begin position="301"/>
        <end position="423"/>
    </location>
</feature>
<keyword evidence="6" id="KW-0175">Coiled coil</keyword>
<feature type="compositionally biased region" description="Acidic residues" evidence="7">
    <location>
        <begin position="301"/>
        <end position="325"/>
    </location>
</feature>
<feature type="region of interest" description="Disordered" evidence="7">
    <location>
        <begin position="601"/>
        <end position="635"/>
    </location>
</feature>
<feature type="domain" description="VASt" evidence="8">
    <location>
        <begin position="433"/>
        <end position="602"/>
    </location>
</feature>
<evidence type="ECO:0000256" key="7">
    <source>
        <dbReference type="SAM" id="MobiDB-lite"/>
    </source>
</evidence>
<feature type="compositionally biased region" description="Basic and acidic residues" evidence="7">
    <location>
        <begin position="406"/>
        <end position="420"/>
    </location>
</feature>
<dbReference type="InterPro" id="IPR004182">
    <property type="entry name" value="GRAM"/>
</dbReference>
<dbReference type="GO" id="GO:0005789">
    <property type="term" value="C:endoplasmic reticulum membrane"/>
    <property type="evidence" value="ECO:0007669"/>
    <property type="project" value="TreeGrafter"/>
</dbReference>
<dbReference type="InterPro" id="IPR051482">
    <property type="entry name" value="Cholesterol_transport"/>
</dbReference>
<dbReference type="GO" id="GO:0140268">
    <property type="term" value="C:endoplasmic reticulum-plasma membrane contact site"/>
    <property type="evidence" value="ECO:0007669"/>
    <property type="project" value="TreeGrafter"/>
</dbReference>
<evidence type="ECO:0000259" key="8">
    <source>
        <dbReference type="PROSITE" id="PS51778"/>
    </source>
</evidence>
<dbReference type="GO" id="GO:0005886">
    <property type="term" value="C:plasma membrane"/>
    <property type="evidence" value="ECO:0007669"/>
    <property type="project" value="TreeGrafter"/>
</dbReference>
<feature type="compositionally biased region" description="Polar residues" evidence="7">
    <location>
        <begin position="329"/>
        <end position="354"/>
    </location>
</feature>
<feature type="region of interest" description="Disordered" evidence="7">
    <location>
        <begin position="1"/>
        <end position="163"/>
    </location>
</feature>
<feature type="compositionally biased region" description="Basic and acidic residues" evidence="7">
    <location>
        <begin position="149"/>
        <end position="158"/>
    </location>
</feature>
<organism evidence="9 10">
    <name type="scientific">Mucor saturninus</name>
    <dbReference type="NCBI Taxonomy" id="64648"/>
    <lineage>
        <taxon>Eukaryota</taxon>
        <taxon>Fungi</taxon>
        <taxon>Fungi incertae sedis</taxon>
        <taxon>Mucoromycota</taxon>
        <taxon>Mucoromycotina</taxon>
        <taxon>Mucoromycetes</taxon>
        <taxon>Mucorales</taxon>
        <taxon>Mucorineae</taxon>
        <taxon>Mucoraceae</taxon>
        <taxon>Mucor</taxon>
    </lineage>
</organism>
<dbReference type="InterPro" id="IPR031968">
    <property type="entry name" value="VASt"/>
</dbReference>
<dbReference type="GO" id="GO:0032934">
    <property type="term" value="F:sterol binding"/>
    <property type="evidence" value="ECO:0007669"/>
    <property type="project" value="TreeGrafter"/>
</dbReference>
<proteinExistence type="inferred from homology"/>